<evidence type="ECO:0000256" key="1">
    <source>
        <dbReference type="SAM" id="MobiDB-lite"/>
    </source>
</evidence>
<dbReference type="Proteomes" id="UP000234681">
    <property type="component" value="Chromosome 20"/>
</dbReference>
<organism evidence="2 3">
    <name type="scientific">Rattus norvegicus</name>
    <name type="common">Rat</name>
    <dbReference type="NCBI Taxonomy" id="10116"/>
    <lineage>
        <taxon>Eukaryota</taxon>
        <taxon>Metazoa</taxon>
        <taxon>Chordata</taxon>
        <taxon>Craniata</taxon>
        <taxon>Vertebrata</taxon>
        <taxon>Euteleostomi</taxon>
        <taxon>Mammalia</taxon>
        <taxon>Eutheria</taxon>
        <taxon>Euarchontoglires</taxon>
        <taxon>Glires</taxon>
        <taxon>Rodentia</taxon>
        <taxon>Myomorpha</taxon>
        <taxon>Muroidea</taxon>
        <taxon>Muridae</taxon>
        <taxon>Murinae</taxon>
        <taxon>Rattus</taxon>
    </lineage>
</organism>
<sequence>MAPTRRHSACISPRARQATAHPIGSETWRGASSPWLYAALSGRVIDALELEFVTSSFKRTNRKGSREEAVLPSPLGFFGRVSGRARAEGAGELASRVARMSSEAPPLRLYIKRWRGARRRHFAL</sequence>
<dbReference type="EMBL" id="CH473988">
    <property type="protein sequence ID" value="EDL96815.1"/>
    <property type="molecule type" value="Genomic_DNA"/>
</dbReference>
<reference evidence="3" key="1">
    <citation type="submission" date="2005-09" db="EMBL/GenBank/DDBJ databases">
        <authorList>
            <person name="Mural R.J."/>
            <person name="Li P.W."/>
            <person name="Adams M.D."/>
            <person name="Amanatides P.G."/>
            <person name="Baden-Tillson H."/>
            <person name="Barnstead M."/>
            <person name="Chin S.H."/>
            <person name="Dew I."/>
            <person name="Evans C.A."/>
            <person name="Ferriera S."/>
            <person name="Flanigan M."/>
            <person name="Fosler C."/>
            <person name="Glodek A."/>
            <person name="Gu Z."/>
            <person name="Holt R.A."/>
            <person name="Jennings D."/>
            <person name="Kraft C.L."/>
            <person name="Lu F."/>
            <person name="Nguyen T."/>
            <person name="Nusskern D.R."/>
            <person name="Pfannkoch C.M."/>
            <person name="Sitter C."/>
            <person name="Sutton G.G."/>
            <person name="Venter J.C."/>
            <person name="Wang Z."/>
            <person name="Woodage T."/>
            <person name="Zheng X.H."/>
            <person name="Zhong F."/>
        </authorList>
    </citation>
    <scope>NUCLEOTIDE SEQUENCE [LARGE SCALE GENOMIC DNA]</scope>
    <source>
        <strain>BN</strain>
        <strain evidence="3">Sprague-Dawley</strain>
    </source>
</reference>
<name>A6JJE9_RAT</name>
<feature type="region of interest" description="Disordered" evidence="1">
    <location>
        <begin position="1"/>
        <end position="25"/>
    </location>
</feature>
<gene>
    <name evidence="2" type="ORF">rCG_61023</name>
</gene>
<protein>
    <submittedName>
        <fullName evidence="2">RCG61023</fullName>
    </submittedName>
</protein>
<proteinExistence type="predicted"/>
<feature type="non-terminal residue" evidence="2">
    <location>
        <position position="124"/>
    </location>
</feature>
<evidence type="ECO:0000313" key="2">
    <source>
        <dbReference type="EMBL" id="EDL96815.1"/>
    </source>
</evidence>
<evidence type="ECO:0000313" key="3">
    <source>
        <dbReference type="Proteomes" id="UP000234681"/>
    </source>
</evidence>
<dbReference type="AlphaFoldDB" id="A6JJE9"/>
<accession>A6JJE9</accession>